<evidence type="ECO:0000313" key="3">
    <source>
        <dbReference type="Proteomes" id="UP000234681"/>
    </source>
</evidence>
<dbReference type="AlphaFoldDB" id="A6JWR5"/>
<gene>
    <name evidence="2" type="ORF">rCG_32251</name>
</gene>
<feature type="region of interest" description="Disordered" evidence="1">
    <location>
        <begin position="1"/>
        <end position="21"/>
    </location>
</feature>
<feature type="compositionally biased region" description="Basic and acidic residues" evidence="1">
    <location>
        <begin position="1"/>
        <end position="11"/>
    </location>
</feature>
<reference evidence="2 3" key="1">
    <citation type="submission" date="2005-09" db="EMBL/GenBank/DDBJ databases">
        <authorList>
            <person name="Mural R.J."/>
            <person name="Li P.W."/>
            <person name="Adams M.D."/>
            <person name="Amanatides P.G."/>
            <person name="Baden-Tillson H."/>
            <person name="Barnstead M."/>
            <person name="Chin S.H."/>
            <person name="Dew I."/>
            <person name="Evans C.A."/>
            <person name="Ferriera S."/>
            <person name="Flanigan M."/>
            <person name="Fosler C."/>
            <person name="Glodek A."/>
            <person name="Gu Z."/>
            <person name="Holt R.A."/>
            <person name="Jennings D."/>
            <person name="Kraft C.L."/>
            <person name="Lu F."/>
            <person name="Nguyen T."/>
            <person name="Nusskern D.R."/>
            <person name="Pfannkoch C.M."/>
            <person name="Sitter C."/>
            <person name="Sutton G.G."/>
            <person name="Venter J.C."/>
            <person name="Wang Z."/>
            <person name="Woodage T."/>
            <person name="Zheng X.H."/>
            <person name="Zhong F."/>
        </authorList>
    </citation>
    <scope>NUCLEOTIDE SEQUENCE [LARGE SCALE GENOMIC DNA]</scope>
    <source>
        <strain>BN</strain>
        <strain evidence="3">Sprague-Dawley</strain>
    </source>
</reference>
<name>A6JWR5_RAT</name>
<evidence type="ECO:0000313" key="2">
    <source>
        <dbReference type="EMBL" id="EDL96694.1"/>
    </source>
</evidence>
<organism evidence="2 3">
    <name type="scientific">Rattus norvegicus</name>
    <name type="common">Rat</name>
    <dbReference type="NCBI Taxonomy" id="10116"/>
    <lineage>
        <taxon>Eukaryota</taxon>
        <taxon>Metazoa</taxon>
        <taxon>Chordata</taxon>
        <taxon>Craniata</taxon>
        <taxon>Vertebrata</taxon>
        <taxon>Euteleostomi</taxon>
        <taxon>Mammalia</taxon>
        <taxon>Eutheria</taxon>
        <taxon>Euarchontoglires</taxon>
        <taxon>Glires</taxon>
        <taxon>Rodentia</taxon>
        <taxon>Myomorpha</taxon>
        <taxon>Muroidea</taxon>
        <taxon>Muridae</taxon>
        <taxon>Murinae</taxon>
        <taxon>Rattus</taxon>
    </lineage>
</organism>
<accession>A6JWR5</accession>
<dbReference type="Proteomes" id="UP000234681">
    <property type="component" value="Chromosome 3"/>
</dbReference>
<proteinExistence type="predicted"/>
<protein>
    <submittedName>
        <fullName evidence="2">RCG32251</fullName>
    </submittedName>
</protein>
<dbReference type="EMBL" id="CH474005">
    <property type="protein sequence ID" value="EDL96694.1"/>
    <property type="molecule type" value="Genomic_DNA"/>
</dbReference>
<evidence type="ECO:0000256" key="1">
    <source>
        <dbReference type="SAM" id="MobiDB-lite"/>
    </source>
</evidence>
<sequence>MTADGEAKETNMKVICSGSHN</sequence>